<keyword evidence="2" id="KW-0479">Metal-binding</keyword>
<dbReference type="GO" id="GO:0043386">
    <property type="term" value="P:mycotoxin biosynthetic process"/>
    <property type="evidence" value="ECO:0007669"/>
    <property type="project" value="UniProtKB-ARBA"/>
</dbReference>
<dbReference type="RefSeq" id="XP_062650089.1">
    <property type="nucleotide sequence ID" value="XM_062794529.1"/>
</dbReference>
<protein>
    <submittedName>
        <fullName evidence="4">Terpenoid synthase</fullName>
    </submittedName>
</protein>
<keyword evidence="1" id="KW-0808">Transferase</keyword>
<dbReference type="SUPFAM" id="SSF48576">
    <property type="entry name" value="Terpenoid synthases"/>
    <property type="match status" value="2"/>
</dbReference>
<evidence type="ECO:0000256" key="3">
    <source>
        <dbReference type="ARBA" id="ARBA00022842"/>
    </source>
</evidence>
<dbReference type="InterPro" id="IPR008949">
    <property type="entry name" value="Isoprenoid_synthase_dom_sf"/>
</dbReference>
<dbReference type="GO" id="GO:0004659">
    <property type="term" value="F:prenyltransferase activity"/>
    <property type="evidence" value="ECO:0007669"/>
    <property type="project" value="InterPro"/>
</dbReference>
<evidence type="ECO:0000256" key="2">
    <source>
        <dbReference type="ARBA" id="ARBA00022723"/>
    </source>
</evidence>
<name>A0AAN6U4J4_9PEZI</name>
<dbReference type="GeneID" id="87831298"/>
<dbReference type="Proteomes" id="UP001302602">
    <property type="component" value="Unassembled WGS sequence"/>
</dbReference>
<accession>A0AAN6U4J4</accession>
<dbReference type="GO" id="GO:0046165">
    <property type="term" value="P:alcohol biosynthetic process"/>
    <property type="evidence" value="ECO:0007669"/>
    <property type="project" value="UniProtKB-ARBA"/>
</dbReference>
<proteinExistence type="predicted"/>
<dbReference type="EMBL" id="MU853225">
    <property type="protein sequence ID" value="KAK4126318.1"/>
    <property type="molecule type" value="Genomic_DNA"/>
</dbReference>
<sequence>MDRHDEATAESLAISQCATHGFCPSGGCNPFDGNSTALVMPLCRPDRLKLVATGRKQFQAKTMLQLNETDKQVDRIGHAVWHGDGPDQGEDARLADVVRPCHTSLALTNAYFSFDQEWAEAQTKPRAANPINAVWLYMQWRGGNPSVTKQLVIEAANRYEARFRELCERFRRDNAPFDLKLDRYLRALSYEESGNGVWSLNCPRYHPEYRYDPNAGNEDALTAQRRGVDLRAATRDHDEEEQRWRFVASTAPNHGSSDSDAHTAYSDSLASSAVEGNDEHDQKITVDIQFPVRNVLGAEVSMEETKETHLNAPFAYMKSLPSKGVRDQLANAINLWAGLPKDTVGQIKELVGDLHTASLMYVTLAYVSDGRMISRTAPTRRGNPAAHSVFGVAQTINATSFAIVEALRKIYASLNIIPPANEIAFGDLQKQLRELYIKQSHDLRWTRHARCPTEEEYPDMVSKKTGGLYRLLSRLMGMAKCLKFDRWHGYQTHISHRRLVNQLGIYFQIRDDFKKLNCAEHTSQKGFCEDLEEGKFSFPLVHFLTTAPQPKAVQVCEVLEQ</sequence>
<dbReference type="Pfam" id="PF00348">
    <property type="entry name" value="polyprenyl_synt"/>
    <property type="match status" value="1"/>
</dbReference>
<dbReference type="GO" id="GO:0008299">
    <property type="term" value="P:isoprenoid biosynthetic process"/>
    <property type="evidence" value="ECO:0007669"/>
    <property type="project" value="InterPro"/>
</dbReference>
<dbReference type="PANTHER" id="PTHR12001:SF72">
    <property type="entry name" value="THIJ_PFPI FAMILY PROTEIN (AFU_ORTHOLOGUE AFUA_3G01210)-RELATED"/>
    <property type="match status" value="1"/>
</dbReference>
<organism evidence="4 5">
    <name type="scientific">Parathielavia appendiculata</name>
    <dbReference type="NCBI Taxonomy" id="2587402"/>
    <lineage>
        <taxon>Eukaryota</taxon>
        <taxon>Fungi</taxon>
        <taxon>Dikarya</taxon>
        <taxon>Ascomycota</taxon>
        <taxon>Pezizomycotina</taxon>
        <taxon>Sordariomycetes</taxon>
        <taxon>Sordariomycetidae</taxon>
        <taxon>Sordariales</taxon>
        <taxon>Chaetomiaceae</taxon>
        <taxon>Parathielavia</taxon>
    </lineage>
</organism>
<keyword evidence="3" id="KW-0460">Magnesium</keyword>
<dbReference type="Gene3D" id="1.10.600.10">
    <property type="entry name" value="Farnesyl Diphosphate Synthase"/>
    <property type="match status" value="2"/>
</dbReference>
<evidence type="ECO:0000313" key="5">
    <source>
        <dbReference type="Proteomes" id="UP001302602"/>
    </source>
</evidence>
<dbReference type="PROSITE" id="PS50007">
    <property type="entry name" value="PIPLC_X_DOMAIN"/>
    <property type="match status" value="1"/>
</dbReference>
<keyword evidence="5" id="KW-1185">Reference proteome</keyword>
<evidence type="ECO:0000256" key="1">
    <source>
        <dbReference type="ARBA" id="ARBA00022679"/>
    </source>
</evidence>
<comment type="caution">
    <text evidence="4">The sequence shown here is derived from an EMBL/GenBank/DDBJ whole genome shotgun (WGS) entry which is preliminary data.</text>
</comment>
<gene>
    <name evidence="4" type="ORF">N657DRAFT_654722</name>
</gene>
<reference evidence="4" key="1">
    <citation type="journal article" date="2023" name="Mol. Phylogenet. Evol.">
        <title>Genome-scale phylogeny and comparative genomics of the fungal order Sordariales.</title>
        <authorList>
            <person name="Hensen N."/>
            <person name="Bonometti L."/>
            <person name="Westerberg I."/>
            <person name="Brannstrom I.O."/>
            <person name="Guillou S."/>
            <person name="Cros-Aarteil S."/>
            <person name="Calhoun S."/>
            <person name="Haridas S."/>
            <person name="Kuo A."/>
            <person name="Mondo S."/>
            <person name="Pangilinan J."/>
            <person name="Riley R."/>
            <person name="LaButti K."/>
            <person name="Andreopoulos B."/>
            <person name="Lipzen A."/>
            <person name="Chen C."/>
            <person name="Yan M."/>
            <person name="Daum C."/>
            <person name="Ng V."/>
            <person name="Clum A."/>
            <person name="Steindorff A."/>
            <person name="Ohm R.A."/>
            <person name="Martin F."/>
            <person name="Silar P."/>
            <person name="Natvig D.O."/>
            <person name="Lalanne C."/>
            <person name="Gautier V."/>
            <person name="Ament-Velasquez S.L."/>
            <person name="Kruys A."/>
            <person name="Hutchinson M.I."/>
            <person name="Powell A.J."/>
            <person name="Barry K."/>
            <person name="Miller A.N."/>
            <person name="Grigoriev I.V."/>
            <person name="Debuchy R."/>
            <person name="Gladieux P."/>
            <person name="Hiltunen Thoren M."/>
            <person name="Johannesson H."/>
        </authorList>
    </citation>
    <scope>NUCLEOTIDE SEQUENCE</scope>
    <source>
        <strain evidence="4">CBS 731.68</strain>
    </source>
</reference>
<reference evidence="4" key="2">
    <citation type="submission" date="2023-05" db="EMBL/GenBank/DDBJ databases">
        <authorList>
            <consortium name="Lawrence Berkeley National Laboratory"/>
            <person name="Steindorff A."/>
            <person name="Hensen N."/>
            <person name="Bonometti L."/>
            <person name="Westerberg I."/>
            <person name="Brannstrom I.O."/>
            <person name="Guillou S."/>
            <person name="Cros-Aarteil S."/>
            <person name="Calhoun S."/>
            <person name="Haridas S."/>
            <person name="Kuo A."/>
            <person name="Mondo S."/>
            <person name="Pangilinan J."/>
            <person name="Riley R."/>
            <person name="Labutti K."/>
            <person name="Andreopoulos B."/>
            <person name="Lipzen A."/>
            <person name="Chen C."/>
            <person name="Yanf M."/>
            <person name="Daum C."/>
            <person name="Ng V."/>
            <person name="Clum A."/>
            <person name="Ohm R."/>
            <person name="Martin F."/>
            <person name="Silar P."/>
            <person name="Natvig D."/>
            <person name="Lalanne C."/>
            <person name="Gautier V."/>
            <person name="Ament-Velasquez S.L."/>
            <person name="Kruys A."/>
            <person name="Hutchinson M.I."/>
            <person name="Powell A.J."/>
            <person name="Barry K."/>
            <person name="Miller A.N."/>
            <person name="Grigoriev I.V."/>
            <person name="Debuchy R."/>
            <person name="Gladieux P."/>
            <person name="Thoren M.H."/>
            <person name="Johannesson H."/>
        </authorList>
    </citation>
    <scope>NUCLEOTIDE SEQUENCE</scope>
    <source>
        <strain evidence="4">CBS 731.68</strain>
    </source>
</reference>
<dbReference type="InterPro" id="IPR000092">
    <property type="entry name" value="Polyprenyl_synt"/>
</dbReference>
<evidence type="ECO:0000313" key="4">
    <source>
        <dbReference type="EMBL" id="KAK4126318.1"/>
    </source>
</evidence>
<dbReference type="AlphaFoldDB" id="A0AAN6U4J4"/>
<dbReference type="GO" id="GO:0046872">
    <property type="term" value="F:metal ion binding"/>
    <property type="evidence" value="ECO:0007669"/>
    <property type="project" value="UniProtKB-KW"/>
</dbReference>
<dbReference type="PANTHER" id="PTHR12001">
    <property type="entry name" value="GERANYLGERANYL PYROPHOSPHATE SYNTHASE"/>
    <property type="match status" value="1"/>
</dbReference>